<sequence length="91" mass="10813">MVIVLVQPTAESPSYLRGDYWDVTEKYESYETYAFYTQLDLAHCRYDIFSSFKKAEEFIKTTASTKFYKARMLHELDELEDRAKTFNWAVA</sequence>
<name>A0A855XMC3_LIMRT</name>
<organism evidence="1 2">
    <name type="scientific">Limosilactobacillus reuteri</name>
    <name type="common">Lactobacillus reuteri</name>
    <dbReference type="NCBI Taxonomy" id="1598"/>
    <lineage>
        <taxon>Bacteria</taxon>
        <taxon>Bacillati</taxon>
        <taxon>Bacillota</taxon>
        <taxon>Bacilli</taxon>
        <taxon>Lactobacillales</taxon>
        <taxon>Lactobacillaceae</taxon>
        <taxon>Limosilactobacillus</taxon>
    </lineage>
</organism>
<dbReference type="EMBL" id="QGHT01000091">
    <property type="protein sequence ID" value="PWT39352.1"/>
    <property type="molecule type" value="Genomic_DNA"/>
</dbReference>
<proteinExistence type="predicted"/>
<evidence type="ECO:0000313" key="2">
    <source>
        <dbReference type="Proteomes" id="UP000245980"/>
    </source>
</evidence>
<dbReference type="Proteomes" id="UP000245980">
    <property type="component" value="Unassembled WGS sequence"/>
</dbReference>
<protein>
    <submittedName>
        <fullName evidence="1">Uncharacterized protein</fullName>
    </submittedName>
</protein>
<comment type="caution">
    <text evidence="1">The sequence shown here is derived from an EMBL/GenBank/DDBJ whole genome shotgun (WGS) entry which is preliminary data.</text>
</comment>
<evidence type="ECO:0000313" key="1">
    <source>
        <dbReference type="EMBL" id="PWT39352.1"/>
    </source>
</evidence>
<reference evidence="1 2" key="1">
    <citation type="journal article" date="2018" name="Front. Microbiol.">
        <title>Comparative Genomics of the Herbivore Gut Symbiont Lactobacillus reuteri Reveals Genetic Diversity and Lifestyle Adaptation.</title>
        <authorList>
            <person name="Zhao J."/>
        </authorList>
    </citation>
    <scope>NUCLEOTIDE SEQUENCE [LARGE SCALE GENOMIC DNA]</scope>
    <source>
        <strain evidence="1 2">LR10</strain>
    </source>
</reference>
<dbReference type="AlphaFoldDB" id="A0A855XMC3"/>
<gene>
    <name evidence="1" type="ORF">DKZ22_11250</name>
</gene>
<accession>A0A855XMC3</accession>